<keyword evidence="3" id="KW-1185">Reference proteome</keyword>
<evidence type="ECO:0000256" key="1">
    <source>
        <dbReference type="SAM" id="SignalP"/>
    </source>
</evidence>
<protein>
    <submittedName>
        <fullName evidence="2">DUF2059 domain-containing protein</fullName>
    </submittedName>
</protein>
<gene>
    <name evidence="2" type="ORF">I0K15_11615</name>
</gene>
<organism evidence="2 3">
    <name type="scientific">Pontivivens ytuae</name>
    <dbReference type="NCBI Taxonomy" id="2789856"/>
    <lineage>
        <taxon>Bacteria</taxon>
        <taxon>Pseudomonadati</taxon>
        <taxon>Pseudomonadota</taxon>
        <taxon>Alphaproteobacteria</taxon>
        <taxon>Rhodobacterales</taxon>
        <taxon>Paracoccaceae</taxon>
        <taxon>Pontivivens</taxon>
    </lineage>
</organism>
<dbReference type="RefSeq" id="WP_196101686.1">
    <property type="nucleotide sequence ID" value="NZ_CP064942.1"/>
</dbReference>
<evidence type="ECO:0000313" key="2">
    <source>
        <dbReference type="EMBL" id="QPH52472.1"/>
    </source>
</evidence>
<name>A0A7S9LNP7_9RHOB</name>
<evidence type="ECO:0000313" key="3">
    <source>
        <dbReference type="Proteomes" id="UP000594800"/>
    </source>
</evidence>
<dbReference type="AlphaFoldDB" id="A0A7S9LNP7"/>
<proteinExistence type="predicted"/>
<reference evidence="2 3" key="1">
    <citation type="submission" date="2020-11" db="EMBL/GenBank/DDBJ databases">
        <title>Description of Pontivivens ytuae sp. nov. isolated from deep sea sediment of Mariana Trench.</title>
        <authorList>
            <person name="Wang Z."/>
            <person name="Sun Q.-L."/>
            <person name="Xu X.-D."/>
            <person name="Tang Y.-Z."/>
            <person name="Zhang J."/>
        </authorList>
    </citation>
    <scope>NUCLEOTIDE SEQUENCE [LARGE SCALE GENOMIC DNA]</scope>
    <source>
        <strain evidence="2 3">MT2928</strain>
    </source>
</reference>
<dbReference type="KEGG" id="poz:I0K15_11615"/>
<dbReference type="Proteomes" id="UP000594800">
    <property type="component" value="Chromosome"/>
</dbReference>
<dbReference type="EMBL" id="CP064942">
    <property type="protein sequence ID" value="QPH52472.1"/>
    <property type="molecule type" value="Genomic_DNA"/>
</dbReference>
<feature type="chain" id="PRO_5032343372" evidence="1">
    <location>
        <begin position="21"/>
        <end position="273"/>
    </location>
</feature>
<accession>A0A7S9LNP7</accession>
<sequence>MRPFASFLAVFLIAATSLFAQESEREALAREMLLLNGFDTLTEDVSRGLQNPSDQLRRENPEMAAAWARIGPRFFAPEPLFDSAVEHLAETASADELQMLADFFSTELGARVTELEVASQAPEMEEVDKVALGERLLEEMENAEARREVLERLGSAFGSEEANAAVMLNIRYALLSSLAAEGQGAMPEGDLLSFVMRDHDDLVSELERESIYRYAFVYQDLSDDEVARYAALLETDAGRKLYAAVNRALEVEIVGEIRRFGTLLGTALRAEDI</sequence>
<feature type="signal peptide" evidence="1">
    <location>
        <begin position="1"/>
        <end position="20"/>
    </location>
</feature>
<keyword evidence="1" id="KW-0732">Signal</keyword>